<protein>
    <submittedName>
        <fullName evidence="5">FAD dependent oxidoreductase</fullName>
    </submittedName>
</protein>
<evidence type="ECO:0000313" key="6">
    <source>
        <dbReference type="Proteomes" id="UP000000662"/>
    </source>
</evidence>
<dbReference type="GO" id="GO:0005737">
    <property type="term" value="C:cytoplasm"/>
    <property type="evidence" value="ECO:0007669"/>
    <property type="project" value="TreeGrafter"/>
</dbReference>
<evidence type="ECO:0000313" key="5">
    <source>
        <dbReference type="EMBL" id="ABI89600.1"/>
    </source>
</evidence>
<name>Q0B8C3_BURCM</name>
<dbReference type="Pfam" id="PF01266">
    <property type="entry name" value="DAO"/>
    <property type="match status" value="1"/>
</dbReference>
<evidence type="ECO:0000256" key="1">
    <source>
        <dbReference type="ARBA" id="ARBA00004960"/>
    </source>
</evidence>
<dbReference type="PANTHER" id="PTHR13847:SF280">
    <property type="entry name" value="D-AMINO ACID DEHYDROGENASE"/>
    <property type="match status" value="1"/>
</dbReference>
<evidence type="ECO:0000256" key="2">
    <source>
        <dbReference type="ARBA" id="ARBA00009410"/>
    </source>
</evidence>
<dbReference type="Gene3D" id="3.50.50.60">
    <property type="entry name" value="FAD/NAD(P)-binding domain"/>
    <property type="match status" value="1"/>
</dbReference>
<gene>
    <name evidence="5" type="ordered locus">Bamb_4047</name>
</gene>
<dbReference type="Proteomes" id="UP000000662">
    <property type="component" value="Chromosome 2"/>
</dbReference>
<dbReference type="eggNOG" id="COG0665">
    <property type="taxonomic scope" value="Bacteria"/>
</dbReference>
<dbReference type="SUPFAM" id="SSF51905">
    <property type="entry name" value="FAD/NAD(P)-binding domain"/>
    <property type="match status" value="1"/>
</dbReference>
<comment type="pathway">
    <text evidence="1">Amino-acid degradation; D-alanine degradation; NH(3) and pyruvate from D-alanine: step 1/1.</text>
</comment>
<dbReference type="KEGG" id="bam:Bamb_4047"/>
<dbReference type="GO" id="GO:0005886">
    <property type="term" value="C:plasma membrane"/>
    <property type="evidence" value="ECO:0007669"/>
    <property type="project" value="TreeGrafter"/>
</dbReference>
<dbReference type="Gene3D" id="3.30.9.10">
    <property type="entry name" value="D-Amino Acid Oxidase, subunit A, domain 2"/>
    <property type="match status" value="1"/>
</dbReference>
<sequence length="455" mass="49272">MRRMDRRQQRTMTTTYPLHDALTHADTAFPAEADIVIAGAGIMGCAAAYYLGLRGLKAVVLDKSRIAGQQSTRAWGFVRQQGRESAEVPLMMAGMRIWEGLEQALGFDLEWRQGGCLYMADHEDDWASFQAWLAVAREHGLDTRTLTRAEIDERVRGLSTQARTLGGLYTATDGQAEPRRVAAAFAARATAAGARFFEGCGVTAIETAGGAVVGVVTERGTIRTRRVICAAGATSFRLLDGVGIRLPQQAVRGTCMRTNVLPDVSASTIWGHGLGIRQRRNGTINLADDMQVDVDLTLGHLRGLSLFWPQFWSQREKFRLHLNAAAWRDVCARIGGAAGPIEPRDPQPQPNRAHAPRALAKLKAIFPALKDAQIVEAWGGLIDVLPDGIPVIDAPGTPSGLAIATGFCGHGFAMGPIVGRLLAEWADTGEPSLDLSAFRARRFVDGTMVRPRSML</sequence>
<reference evidence="5" key="1">
    <citation type="submission" date="2006-08" db="EMBL/GenBank/DDBJ databases">
        <title>Complete sequence of Chromosome 2 of Burkholderia cepacia AMMD.</title>
        <authorList>
            <consortium name="US DOE Joint Genome Institute"/>
            <person name="Copeland A."/>
            <person name="Lucas S."/>
            <person name="Lapidus A."/>
            <person name="Barry K."/>
            <person name="Detter J.C."/>
            <person name="Glavina del Rio T."/>
            <person name="Hammon N."/>
            <person name="Israni S."/>
            <person name="Pitluck S."/>
            <person name="Bruce D."/>
            <person name="Chain P."/>
            <person name="Malfatti S."/>
            <person name="Shin M."/>
            <person name="Vergez L."/>
            <person name="Schmutz J."/>
            <person name="Larimer F."/>
            <person name="Land M."/>
            <person name="Hauser L."/>
            <person name="Kyrpides N."/>
            <person name="Kim E."/>
            <person name="Parke J."/>
            <person name="Coenye T."/>
            <person name="Konstantinidis K."/>
            <person name="Ramette A."/>
            <person name="Tiedje J."/>
            <person name="Richardson P."/>
        </authorList>
    </citation>
    <scope>NUCLEOTIDE SEQUENCE</scope>
    <source>
        <strain evidence="5">AMMD</strain>
    </source>
</reference>
<proteinExistence type="inferred from homology"/>
<dbReference type="PANTHER" id="PTHR13847">
    <property type="entry name" value="SARCOSINE DEHYDROGENASE-RELATED"/>
    <property type="match status" value="1"/>
</dbReference>
<dbReference type="InterPro" id="IPR006076">
    <property type="entry name" value="FAD-dep_OxRdtase"/>
</dbReference>
<evidence type="ECO:0000256" key="3">
    <source>
        <dbReference type="ARBA" id="ARBA00023002"/>
    </source>
</evidence>
<evidence type="ECO:0000259" key="4">
    <source>
        <dbReference type="Pfam" id="PF01266"/>
    </source>
</evidence>
<keyword evidence="6" id="KW-1185">Reference proteome</keyword>
<dbReference type="GO" id="GO:0008718">
    <property type="term" value="F:D-amino-acid dehydrogenase activity"/>
    <property type="evidence" value="ECO:0007669"/>
    <property type="project" value="TreeGrafter"/>
</dbReference>
<comment type="similarity">
    <text evidence="2">Belongs to the DadA oxidoreductase family.</text>
</comment>
<organism evidence="5 6">
    <name type="scientific">Burkholderia ambifaria (strain ATCC BAA-244 / DSM 16087 / CCUG 44356 / LMG 19182 / AMMD)</name>
    <name type="common">Burkholderia cepacia (strain AMMD)</name>
    <dbReference type="NCBI Taxonomy" id="339670"/>
    <lineage>
        <taxon>Bacteria</taxon>
        <taxon>Pseudomonadati</taxon>
        <taxon>Pseudomonadota</taxon>
        <taxon>Betaproteobacteria</taxon>
        <taxon>Burkholderiales</taxon>
        <taxon>Burkholderiaceae</taxon>
        <taxon>Burkholderia</taxon>
        <taxon>Burkholderia cepacia complex</taxon>
    </lineage>
</organism>
<accession>Q0B8C3</accession>
<dbReference type="EMBL" id="CP000441">
    <property type="protein sequence ID" value="ABI89600.1"/>
    <property type="molecule type" value="Genomic_DNA"/>
</dbReference>
<feature type="domain" description="FAD dependent oxidoreductase" evidence="4">
    <location>
        <begin position="34"/>
        <end position="425"/>
    </location>
</feature>
<keyword evidence="3" id="KW-0560">Oxidoreductase</keyword>
<dbReference type="GO" id="GO:0055130">
    <property type="term" value="P:D-alanine catabolic process"/>
    <property type="evidence" value="ECO:0007669"/>
    <property type="project" value="TreeGrafter"/>
</dbReference>
<dbReference type="InterPro" id="IPR036188">
    <property type="entry name" value="FAD/NAD-bd_sf"/>
</dbReference>
<dbReference type="AlphaFoldDB" id="Q0B8C3"/>